<evidence type="ECO:0000313" key="2">
    <source>
        <dbReference type="EMBL" id="GFS45558.1"/>
    </source>
</evidence>
<accession>A0A7J0DYR4</accession>
<dbReference type="InterPro" id="IPR005174">
    <property type="entry name" value="KIB1-4_b-propeller"/>
</dbReference>
<sequence length="242" mass="27709">MESTDKPTSPDWADLLEELLYLIVDRIIKLSDYIRFSVVCKSWLSAALHQRHRGSLDLQKQVPLLLIPTKDWSRERCSGSSFGWLAAADENLAITLINPFSGKTIQFTPVMETPKYVCTTRYHSKYEYRVPKIVLSCDPSLMPNDFVVLAISSSNKGLAYIKPGQDRWTNVFHDGRSSRLFTDAIYYMKKFYVMDHYCCVRLHPISSNNGGASVPYGPFEKRKMGMGMGIYCMEDANFSQHY</sequence>
<dbReference type="Pfam" id="PF03478">
    <property type="entry name" value="Beta-prop_KIB1-4"/>
    <property type="match status" value="1"/>
</dbReference>
<comment type="caution">
    <text evidence="2">The sequence shown here is derived from an EMBL/GenBank/DDBJ whole genome shotgun (WGS) entry which is preliminary data.</text>
</comment>
<evidence type="ECO:0000313" key="3">
    <source>
        <dbReference type="Proteomes" id="UP000585474"/>
    </source>
</evidence>
<feature type="domain" description="KIB1-4 beta-propeller" evidence="1">
    <location>
        <begin position="67"/>
        <end position="210"/>
    </location>
</feature>
<organism evidence="2 3">
    <name type="scientific">Actinidia rufa</name>
    <dbReference type="NCBI Taxonomy" id="165716"/>
    <lineage>
        <taxon>Eukaryota</taxon>
        <taxon>Viridiplantae</taxon>
        <taxon>Streptophyta</taxon>
        <taxon>Embryophyta</taxon>
        <taxon>Tracheophyta</taxon>
        <taxon>Spermatophyta</taxon>
        <taxon>Magnoliopsida</taxon>
        <taxon>eudicotyledons</taxon>
        <taxon>Gunneridae</taxon>
        <taxon>Pentapetalae</taxon>
        <taxon>asterids</taxon>
        <taxon>Ericales</taxon>
        <taxon>Actinidiaceae</taxon>
        <taxon>Actinidia</taxon>
    </lineage>
</organism>
<evidence type="ECO:0000259" key="1">
    <source>
        <dbReference type="Pfam" id="PF03478"/>
    </source>
</evidence>
<gene>
    <name evidence="2" type="ORF">Acr_00g0096780</name>
</gene>
<protein>
    <recommendedName>
        <fullName evidence="1">KIB1-4 beta-propeller domain-containing protein</fullName>
    </recommendedName>
</protein>
<name>A0A7J0DYR4_9ERIC</name>
<dbReference type="OrthoDB" id="1144546at2759"/>
<dbReference type="Proteomes" id="UP000585474">
    <property type="component" value="Unassembled WGS sequence"/>
</dbReference>
<dbReference type="InterPro" id="IPR050942">
    <property type="entry name" value="F-box_BR-signaling"/>
</dbReference>
<dbReference type="EMBL" id="BJWL01000451">
    <property type="protein sequence ID" value="GFS45558.1"/>
    <property type="molecule type" value="Genomic_DNA"/>
</dbReference>
<keyword evidence="3" id="KW-1185">Reference proteome</keyword>
<dbReference type="AlphaFoldDB" id="A0A7J0DYR4"/>
<dbReference type="PANTHER" id="PTHR44259">
    <property type="entry name" value="OS07G0183000 PROTEIN-RELATED"/>
    <property type="match status" value="1"/>
</dbReference>
<reference evidence="3" key="1">
    <citation type="submission" date="2019-07" db="EMBL/GenBank/DDBJ databases">
        <title>De Novo Assembly of kiwifruit Actinidia rufa.</title>
        <authorList>
            <person name="Sugita-Konishi S."/>
            <person name="Sato K."/>
            <person name="Mori E."/>
            <person name="Abe Y."/>
            <person name="Kisaki G."/>
            <person name="Hamano K."/>
            <person name="Suezawa K."/>
            <person name="Otani M."/>
            <person name="Fukuda T."/>
            <person name="Manabe T."/>
            <person name="Gomi K."/>
            <person name="Tabuchi M."/>
            <person name="Akimitsu K."/>
            <person name="Kataoka I."/>
        </authorList>
    </citation>
    <scope>NUCLEOTIDE SEQUENCE [LARGE SCALE GENOMIC DNA]</scope>
    <source>
        <strain evidence="3">cv. Fuchu</strain>
    </source>
</reference>
<dbReference type="PANTHER" id="PTHR44259:SF93">
    <property type="entry name" value="PROTEIN, PUTATIVE (DUF295)-RELATED"/>
    <property type="match status" value="1"/>
</dbReference>
<proteinExistence type="predicted"/>
<dbReference type="Gene3D" id="1.20.1280.50">
    <property type="match status" value="1"/>
</dbReference>